<evidence type="ECO:0000256" key="1">
    <source>
        <dbReference type="SAM" id="MobiDB-lite"/>
    </source>
</evidence>
<name>A0A9D4PWM8_RHISA</name>
<dbReference type="Proteomes" id="UP000821837">
    <property type="component" value="Unassembled WGS sequence"/>
</dbReference>
<proteinExistence type="predicted"/>
<keyword evidence="3" id="KW-1185">Reference proteome</keyword>
<evidence type="ECO:0000313" key="2">
    <source>
        <dbReference type="EMBL" id="KAH7957013.1"/>
    </source>
</evidence>
<sequence length="796" mass="91924">MKQRKQLRKHYEEMLDALERGELDSLVEFLGAYKVRSHKEYMDTLKAGFARPCVLHRRTPAQKFVNAFNPWIANVLNSNMDLPILEEKPDMDYATVIRMLGVTMLKGVEMSVQEAAWFLLRQEMSEKSRDVVYVPTCYREERRSLRKTNDELAKLSASSTDVRKPNIIQKYEARPREMDDVCLADFASKYRRGNGGTYALRDHPVVISYRHYSVNSSLDDYMREQVVLYVPFRSEAVDVLENNMYVQLYKDKKSLRHSQRRRYLLVHHRGDADLIPSEVLVRLFKDTSPCAALRNCQGVMDVEEYTNLMRMTNAEQYELLREIVHRRTTLVMDVYNRCNEHRRRSLQLIRHLRKHRNGSGGSRRNHCALGVEALSQRDQGRWRGLSDSELNTFRVAFRHLKCVIIDETNHSKARYEPFEGFDVIICGELRQLPPVRANEVYKRWRPYRRRNTARGGRVTTTGEQICDFWRSVTSCTLRVRIFYSNDEVNKFNTFVATQQGEGEAVRLLAQDTFLGCTSQDALQKAAAKVERMSDTEFANLPREILILASLRLKRMVNEVKQSGHDIDATWIAIEPRATTLTLDRKTGAACKRRQFPFVQASAITVHKSQGGTYSSVVYQYNKTQPQRPVYVVLSRCTNDSSEDKGMLNEFQRLEQHRLPTLTQRYLRALREDVDSSTEFTRVLLNERQTSPEAEDLSPADDTPSPGGETCATPASSPIPRQPAQTKRKSDPQHMKLLEQRTQALEKMAKCLEQPPTDPSGSFGAVINAHLNEMPLLKKAKCQAELLYVVTRYLEQE</sequence>
<dbReference type="EMBL" id="JABSTV010001250">
    <property type="protein sequence ID" value="KAH7957013.1"/>
    <property type="molecule type" value="Genomic_DNA"/>
</dbReference>
<feature type="region of interest" description="Disordered" evidence="1">
    <location>
        <begin position="686"/>
        <end position="732"/>
    </location>
</feature>
<dbReference type="InterPro" id="IPR051055">
    <property type="entry name" value="PIF1_helicase"/>
</dbReference>
<dbReference type="PANTHER" id="PTHR47642">
    <property type="entry name" value="ATP-DEPENDENT DNA HELICASE"/>
    <property type="match status" value="1"/>
</dbReference>
<comment type="caution">
    <text evidence="2">The sequence shown here is derived from an EMBL/GenBank/DDBJ whole genome shotgun (WGS) entry which is preliminary data.</text>
</comment>
<accession>A0A9D4PWM8</accession>
<dbReference type="VEuPathDB" id="VectorBase:RSAN_054277"/>
<dbReference type="PANTHER" id="PTHR47642:SF5">
    <property type="entry name" value="ATP-DEPENDENT DNA HELICASE"/>
    <property type="match status" value="1"/>
</dbReference>
<dbReference type="SUPFAM" id="SSF52540">
    <property type="entry name" value="P-loop containing nucleoside triphosphate hydrolases"/>
    <property type="match status" value="1"/>
</dbReference>
<dbReference type="InterPro" id="IPR027417">
    <property type="entry name" value="P-loop_NTPase"/>
</dbReference>
<organism evidence="2 3">
    <name type="scientific">Rhipicephalus sanguineus</name>
    <name type="common">Brown dog tick</name>
    <name type="synonym">Ixodes sanguineus</name>
    <dbReference type="NCBI Taxonomy" id="34632"/>
    <lineage>
        <taxon>Eukaryota</taxon>
        <taxon>Metazoa</taxon>
        <taxon>Ecdysozoa</taxon>
        <taxon>Arthropoda</taxon>
        <taxon>Chelicerata</taxon>
        <taxon>Arachnida</taxon>
        <taxon>Acari</taxon>
        <taxon>Parasitiformes</taxon>
        <taxon>Ixodida</taxon>
        <taxon>Ixodoidea</taxon>
        <taxon>Ixodidae</taxon>
        <taxon>Rhipicephalinae</taxon>
        <taxon>Rhipicephalus</taxon>
        <taxon>Rhipicephalus</taxon>
    </lineage>
</organism>
<reference evidence="2" key="1">
    <citation type="journal article" date="2020" name="Cell">
        <title>Large-Scale Comparative Analyses of Tick Genomes Elucidate Their Genetic Diversity and Vector Capacities.</title>
        <authorList>
            <consortium name="Tick Genome and Microbiome Consortium (TIGMIC)"/>
            <person name="Jia N."/>
            <person name="Wang J."/>
            <person name="Shi W."/>
            <person name="Du L."/>
            <person name="Sun Y."/>
            <person name="Zhan W."/>
            <person name="Jiang J.F."/>
            <person name="Wang Q."/>
            <person name="Zhang B."/>
            <person name="Ji P."/>
            <person name="Bell-Sakyi L."/>
            <person name="Cui X.M."/>
            <person name="Yuan T.T."/>
            <person name="Jiang B.G."/>
            <person name="Yang W.F."/>
            <person name="Lam T.T."/>
            <person name="Chang Q.C."/>
            <person name="Ding S.J."/>
            <person name="Wang X.J."/>
            <person name="Zhu J.G."/>
            <person name="Ruan X.D."/>
            <person name="Zhao L."/>
            <person name="Wei J.T."/>
            <person name="Ye R.Z."/>
            <person name="Que T.C."/>
            <person name="Du C.H."/>
            <person name="Zhou Y.H."/>
            <person name="Cheng J.X."/>
            <person name="Dai P.F."/>
            <person name="Guo W.B."/>
            <person name="Han X.H."/>
            <person name="Huang E.J."/>
            <person name="Li L.F."/>
            <person name="Wei W."/>
            <person name="Gao Y.C."/>
            <person name="Liu J.Z."/>
            <person name="Shao H.Z."/>
            <person name="Wang X."/>
            <person name="Wang C.C."/>
            <person name="Yang T.C."/>
            <person name="Huo Q.B."/>
            <person name="Li W."/>
            <person name="Chen H.Y."/>
            <person name="Chen S.E."/>
            <person name="Zhou L.G."/>
            <person name="Ni X.B."/>
            <person name="Tian J.H."/>
            <person name="Sheng Y."/>
            <person name="Liu T."/>
            <person name="Pan Y.S."/>
            <person name="Xia L.Y."/>
            <person name="Li J."/>
            <person name="Zhao F."/>
            <person name="Cao W.C."/>
        </authorList>
    </citation>
    <scope>NUCLEOTIDE SEQUENCE</scope>
    <source>
        <strain evidence="2">Rsan-2018</strain>
    </source>
</reference>
<evidence type="ECO:0008006" key="4">
    <source>
        <dbReference type="Google" id="ProtNLM"/>
    </source>
</evidence>
<evidence type="ECO:0000313" key="3">
    <source>
        <dbReference type="Proteomes" id="UP000821837"/>
    </source>
</evidence>
<dbReference type="AlphaFoldDB" id="A0A9D4PWM8"/>
<protein>
    <recommendedName>
        <fullName evidence="4">DNA helicase</fullName>
    </recommendedName>
</protein>
<gene>
    <name evidence="2" type="ORF">HPB52_014328</name>
</gene>
<reference evidence="2" key="2">
    <citation type="submission" date="2021-09" db="EMBL/GenBank/DDBJ databases">
        <authorList>
            <person name="Jia N."/>
            <person name="Wang J."/>
            <person name="Shi W."/>
            <person name="Du L."/>
            <person name="Sun Y."/>
            <person name="Zhan W."/>
            <person name="Jiang J."/>
            <person name="Wang Q."/>
            <person name="Zhang B."/>
            <person name="Ji P."/>
            <person name="Sakyi L.B."/>
            <person name="Cui X."/>
            <person name="Yuan T."/>
            <person name="Jiang B."/>
            <person name="Yang W."/>
            <person name="Lam T.T.-Y."/>
            <person name="Chang Q."/>
            <person name="Ding S."/>
            <person name="Wang X."/>
            <person name="Zhu J."/>
            <person name="Ruan X."/>
            <person name="Zhao L."/>
            <person name="Wei J."/>
            <person name="Que T."/>
            <person name="Du C."/>
            <person name="Cheng J."/>
            <person name="Dai P."/>
            <person name="Han X."/>
            <person name="Huang E."/>
            <person name="Gao Y."/>
            <person name="Liu J."/>
            <person name="Shao H."/>
            <person name="Ye R."/>
            <person name="Li L."/>
            <person name="Wei W."/>
            <person name="Wang X."/>
            <person name="Wang C."/>
            <person name="Huo Q."/>
            <person name="Li W."/>
            <person name="Guo W."/>
            <person name="Chen H."/>
            <person name="Chen S."/>
            <person name="Zhou L."/>
            <person name="Zhou L."/>
            <person name="Ni X."/>
            <person name="Tian J."/>
            <person name="Zhou Y."/>
            <person name="Sheng Y."/>
            <person name="Liu T."/>
            <person name="Pan Y."/>
            <person name="Xia L."/>
            <person name="Li J."/>
            <person name="Zhao F."/>
            <person name="Cao W."/>
        </authorList>
    </citation>
    <scope>NUCLEOTIDE SEQUENCE</scope>
    <source>
        <strain evidence="2">Rsan-2018</strain>
        <tissue evidence="2">Larvae</tissue>
    </source>
</reference>